<dbReference type="Gene3D" id="1.10.238.20">
    <property type="entry name" value="Pheromone/general odorant binding protein domain"/>
    <property type="match status" value="1"/>
</dbReference>
<dbReference type="SUPFAM" id="SSF47565">
    <property type="entry name" value="Insect pheromone/odorant-binding proteins"/>
    <property type="match status" value="1"/>
</dbReference>
<dbReference type="GO" id="GO:0005549">
    <property type="term" value="F:odorant binding"/>
    <property type="evidence" value="ECO:0007669"/>
    <property type="project" value="InterPro"/>
</dbReference>
<dbReference type="InterPro" id="IPR036728">
    <property type="entry name" value="PBP_GOBP_sf"/>
</dbReference>
<dbReference type="Pfam" id="PF01395">
    <property type="entry name" value="PBP_GOBP"/>
    <property type="match status" value="1"/>
</dbReference>
<organism evidence="2">
    <name type="scientific">Photinus pyralis</name>
    <name type="common">Common eastern firefly</name>
    <name type="synonym">Lampyris pyralis</name>
    <dbReference type="NCBI Taxonomy" id="7054"/>
    <lineage>
        <taxon>Eukaryota</taxon>
        <taxon>Metazoa</taxon>
        <taxon>Ecdysozoa</taxon>
        <taxon>Arthropoda</taxon>
        <taxon>Hexapoda</taxon>
        <taxon>Insecta</taxon>
        <taxon>Pterygota</taxon>
        <taxon>Neoptera</taxon>
        <taxon>Endopterygota</taxon>
        <taxon>Coleoptera</taxon>
        <taxon>Polyphaga</taxon>
        <taxon>Elateriformia</taxon>
        <taxon>Elateroidea</taxon>
        <taxon>Lampyridae</taxon>
        <taxon>Lampyrinae</taxon>
        <taxon>Photinus</taxon>
    </lineage>
</organism>
<keyword evidence="1" id="KW-0732">Signal</keyword>
<name>A0A1Y1L5L0_PHOPY</name>
<evidence type="ECO:0000256" key="1">
    <source>
        <dbReference type="SAM" id="SignalP"/>
    </source>
</evidence>
<dbReference type="AlphaFoldDB" id="A0A1Y1L5L0"/>
<reference evidence="2" key="1">
    <citation type="journal article" date="2016" name="Sci. Rep.">
        <title>Molecular characterization of firefly nuptial gifts: a multi-omics approach sheds light on postcopulatory sexual selection.</title>
        <authorList>
            <person name="Al-Wathiqui N."/>
            <person name="Fallon T.R."/>
            <person name="South A."/>
            <person name="Weng J.K."/>
            <person name="Lewis S.M."/>
        </authorList>
    </citation>
    <scope>NUCLEOTIDE SEQUENCE</scope>
</reference>
<dbReference type="EMBL" id="GEZM01070425">
    <property type="protein sequence ID" value="JAV66387.1"/>
    <property type="molecule type" value="Transcribed_RNA"/>
</dbReference>
<feature type="signal peptide" evidence="1">
    <location>
        <begin position="1"/>
        <end position="15"/>
    </location>
</feature>
<dbReference type="CDD" id="cd23992">
    <property type="entry name" value="PBP_GOBP"/>
    <property type="match status" value="1"/>
</dbReference>
<accession>A0A1Y1L5L0</accession>
<evidence type="ECO:0000313" key="2">
    <source>
        <dbReference type="EMBL" id="JAV66387.1"/>
    </source>
</evidence>
<proteinExistence type="predicted"/>
<protein>
    <submittedName>
        <fullName evidence="2">Uncharacterized protein</fullName>
    </submittedName>
</protein>
<sequence length="131" mass="15136">MKLLLMCVFFIAVHAKKLTPEVIKTWESIVSPHFDYCVKITNVDPEIPRTMFEQEDLPNAESFVCYMKCIFEKLSFLKPNNELDQDQMLTTIYMLNPSEASRCLAESATETDICKKIHDISACIVHRVEND</sequence>
<dbReference type="InterPro" id="IPR006170">
    <property type="entry name" value="PBP/GOBP"/>
</dbReference>
<feature type="chain" id="PRO_5012824348" evidence="1">
    <location>
        <begin position="16"/>
        <end position="131"/>
    </location>
</feature>